<proteinExistence type="predicted"/>
<dbReference type="EMBL" id="AP028213">
    <property type="protein sequence ID" value="BEI89174.1"/>
    <property type="molecule type" value="Genomic_DNA"/>
</dbReference>
<dbReference type="KEGG" id="ccac:CcaHIS019_0205360"/>
<dbReference type="InterPro" id="IPR046985">
    <property type="entry name" value="IP5"/>
</dbReference>
<dbReference type="AlphaFoldDB" id="A0AA48I3X9"/>
<reference evidence="3" key="1">
    <citation type="journal article" date="2023" name="BMC Genomics">
        <title>Chromosome-level genome assemblies of Cutaneotrichosporon spp. (Trichosporonales, Basidiomycota) reveal imbalanced evolution between nucleotide sequences and chromosome synteny.</title>
        <authorList>
            <person name="Kobayashi Y."/>
            <person name="Kayamori A."/>
            <person name="Aoki K."/>
            <person name="Shiwa Y."/>
            <person name="Matsutani M."/>
            <person name="Fujita N."/>
            <person name="Sugita T."/>
            <person name="Iwasaki W."/>
            <person name="Tanaka N."/>
            <person name="Takashima M."/>
        </authorList>
    </citation>
    <scope>NUCLEOTIDE SEQUENCE</scope>
    <source>
        <strain evidence="3">HIS019</strain>
    </source>
</reference>
<organism evidence="3 4">
    <name type="scientific">Cutaneotrichosporon cavernicola</name>
    <dbReference type="NCBI Taxonomy" id="279322"/>
    <lineage>
        <taxon>Eukaryota</taxon>
        <taxon>Fungi</taxon>
        <taxon>Dikarya</taxon>
        <taxon>Basidiomycota</taxon>
        <taxon>Agaricomycotina</taxon>
        <taxon>Tremellomycetes</taxon>
        <taxon>Trichosporonales</taxon>
        <taxon>Trichosporonaceae</taxon>
        <taxon>Cutaneotrichosporon</taxon>
    </lineage>
</organism>
<feature type="compositionally biased region" description="Low complexity" evidence="1">
    <location>
        <begin position="794"/>
        <end position="804"/>
    </location>
</feature>
<dbReference type="Proteomes" id="UP001233271">
    <property type="component" value="Chromosome 2"/>
</dbReference>
<dbReference type="GeneID" id="85493045"/>
<feature type="domain" description="Inositol polyphosphate-related phosphatase" evidence="2">
    <location>
        <begin position="259"/>
        <end position="570"/>
    </location>
</feature>
<feature type="compositionally biased region" description="Acidic residues" evidence="1">
    <location>
        <begin position="210"/>
        <end position="219"/>
    </location>
</feature>
<dbReference type="SMART" id="SM00128">
    <property type="entry name" value="IPPc"/>
    <property type="match status" value="1"/>
</dbReference>
<dbReference type="SUPFAM" id="SSF48350">
    <property type="entry name" value="GTPase activation domain, GAP"/>
    <property type="match status" value="1"/>
</dbReference>
<dbReference type="PANTHER" id="PTHR11200">
    <property type="entry name" value="INOSITOL 5-PHOSPHATASE"/>
    <property type="match status" value="1"/>
</dbReference>
<accession>A0AA48I3X9</accession>
<dbReference type="RefSeq" id="XP_060454440.1">
    <property type="nucleotide sequence ID" value="XM_060597558.1"/>
</dbReference>
<evidence type="ECO:0000313" key="3">
    <source>
        <dbReference type="EMBL" id="BEI89174.1"/>
    </source>
</evidence>
<sequence length="1017" mass="110272">MPPAPPLTPPPPGREMQTTFVDLIRAGDYAVASSTCRLKTSQGGIDADVVVLCRGSQTIKESAVLIVVGSPPRILHVLPINPLLAVALEQAPPSPSTSFFAQSSKARLGISITGTPVSLAGPPVPQTVELQFPAGDTLRVHALVKQIRKAISTSYYSSSSYGWLAYYPVTAPGSPSEYRNSIPASDDQSEGTEGETLVGSETRAKAEPASEGETEGEEGSEPKEGETEQYPNPYVEGFSRPGFLRKRLFSRQDKWSTRKPVSIRIVTYNVNDRVPPPGTKELAPILGYGEEDILVVGLQEADLRSQSLLVSQGDERANAWEVAIFEGLREKEDAYERVAVMQYVGVILLVFAKTPIRPHVRMVQTAARGIGLWGFGGNKAGVALRMKVFDTTVCFVNSHLAAFASQISRRRLDYQALRTTLTFDLMTGLHPPTEAYYPDNGQLAVDDADVLFWFGDLNYRIELEPKEIHALLESRQYETLLSADQLKTDMEDGHSFVGFSEPTITFKPSFKYVHGSVTFDPKRAPAYCDRVLYIARNDEVTPNRYACHDILWSDHLPVTATFSLAARIVDETKRTEELLRCQSELDRLDEIYRPSLTVDVKDVEFGDILYRRPVVREITLRNTGRVPAGFSFREPAPGKPICMPWYWPFPAAGVVPAGEEVVLTLTACVDETLSADLTCGGEMNDVLVLQVQGGKDSLITVHGSFVPTIVGLPLDVVPQLSDVIRNVPLAERKVLLVDSDEWAEAEKTHEFLSAALESDAVEEGESIPVGGGEQTPETEVESSKADESESEPKSSAVDTASAVASDGKALDADAATDADEAVAQLALDTTISGPRTPPPPVSASSPSPNASGASSLSPTRPRPKRGCSGITRPPREVWRLLERLMEDAMGVERLWTTAPDYSAVLAVIDALDTGAPLPDDMHAIANALLHILYALPVPLVSETEKWACRLIMSRDDAYAVVESIQGVHANVLIGLMSVARLCGGDGVDKDSVLALATAIFGGPVRYREGLVLGLLEG</sequence>
<feature type="region of interest" description="Disordered" evidence="1">
    <location>
        <begin position="830"/>
        <end position="871"/>
    </location>
</feature>
<dbReference type="SUPFAM" id="SSF56219">
    <property type="entry name" value="DNase I-like"/>
    <property type="match status" value="1"/>
</dbReference>
<dbReference type="Gene3D" id="2.60.40.10">
    <property type="entry name" value="Immunoglobulins"/>
    <property type="match status" value="1"/>
</dbReference>
<dbReference type="PANTHER" id="PTHR11200:SF300">
    <property type="entry name" value="TYPE II INOSITOL 1,4,5-TRISPHOSPHATE 5-PHOSPHATASE"/>
    <property type="match status" value="1"/>
</dbReference>
<feature type="region of interest" description="Disordered" evidence="1">
    <location>
        <begin position="175"/>
        <end position="236"/>
    </location>
</feature>
<protein>
    <recommendedName>
        <fullName evidence="2">Inositol polyphosphate-related phosphatase domain-containing protein</fullName>
    </recommendedName>
</protein>
<dbReference type="InterPro" id="IPR048869">
    <property type="entry name" value="OCRL-1_2_ASH"/>
</dbReference>
<dbReference type="InterPro" id="IPR013783">
    <property type="entry name" value="Ig-like_fold"/>
</dbReference>
<dbReference type="Gene3D" id="3.60.10.10">
    <property type="entry name" value="Endonuclease/exonuclease/phosphatase"/>
    <property type="match status" value="1"/>
</dbReference>
<dbReference type="Pfam" id="PF21310">
    <property type="entry name" value="OCRL-like_ASH"/>
    <property type="match status" value="1"/>
</dbReference>
<dbReference type="InterPro" id="IPR008936">
    <property type="entry name" value="Rho_GTPase_activation_prot"/>
</dbReference>
<dbReference type="InterPro" id="IPR000300">
    <property type="entry name" value="IPPc"/>
</dbReference>
<dbReference type="GO" id="GO:0046856">
    <property type="term" value="P:phosphatidylinositol dephosphorylation"/>
    <property type="evidence" value="ECO:0007669"/>
    <property type="project" value="InterPro"/>
</dbReference>
<dbReference type="InterPro" id="IPR036691">
    <property type="entry name" value="Endo/exonu/phosph_ase_sf"/>
</dbReference>
<evidence type="ECO:0000313" key="4">
    <source>
        <dbReference type="Proteomes" id="UP001233271"/>
    </source>
</evidence>
<feature type="region of interest" description="Disordered" evidence="1">
    <location>
        <begin position="756"/>
        <end position="804"/>
    </location>
</feature>
<dbReference type="GO" id="GO:0004439">
    <property type="term" value="F:phosphatidylinositol-4,5-bisphosphate 5-phosphatase activity"/>
    <property type="evidence" value="ECO:0007669"/>
    <property type="project" value="TreeGrafter"/>
</dbReference>
<evidence type="ECO:0000256" key="1">
    <source>
        <dbReference type="SAM" id="MobiDB-lite"/>
    </source>
</evidence>
<feature type="compositionally biased region" description="Basic and acidic residues" evidence="1">
    <location>
        <begin position="781"/>
        <end position="792"/>
    </location>
</feature>
<name>A0AA48I3X9_9TREE</name>
<dbReference type="Pfam" id="PF22669">
    <property type="entry name" value="Exo_endo_phos2"/>
    <property type="match status" value="1"/>
</dbReference>
<feature type="compositionally biased region" description="Low complexity" evidence="1">
    <location>
        <begin position="842"/>
        <end position="858"/>
    </location>
</feature>
<evidence type="ECO:0000259" key="2">
    <source>
        <dbReference type="SMART" id="SM00128"/>
    </source>
</evidence>
<keyword evidence="4" id="KW-1185">Reference proteome</keyword>
<dbReference type="Gene3D" id="1.10.555.10">
    <property type="entry name" value="Rho GTPase activation protein"/>
    <property type="match status" value="1"/>
</dbReference>
<gene>
    <name evidence="3" type="ORF">CcaverHIS019_0205360</name>
</gene>